<feature type="domain" description="Importin N-terminal" evidence="1">
    <location>
        <begin position="51"/>
        <end position="129"/>
    </location>
</feature>
<evidence type="ECO:0000313" key="2">
    <source>
        <dbReference type="EMBL" id="CAG8666406.1"/>
    </source>
</evidence>
<comment type="caution">
    <text evidence="2">The sequence shown here is derived from an EMBL/GenBank/DDBJ whole genome shotgun (WGS) entry which is preliminary data.</text>
</comment>
<dbReference type="Gene3D" id="1.10.30.10">
    <property type="entry name" value="High mobility group box domain"/>
    <property type="match status" value="1"/>
</dbReference>
<gene>
    <name evidence="2" type="ORF">FMOSSE_LOCUS12192</name>
</gene>
<dbReference type="EMBL" id="CAJVPP010005524">
    <property type="protein sequence ID" value="CAG8666406.1"/>
    <property type="molecule type" value="Genomic_DNA"/>
</dbReference>
<reference evidence="2" key="1">
    <citation type="submission" date="2021-06" db="EMBL/GenBank/DDBJ databases">
        <authorList>
            <person name="Kallberg Y."/>
            <person name="Tangrot J."/>
            <person name="Rosling A."/>
        </authorList>
    </citation>
    <scope>NUCLEOTIDE SEQUENCE</scope>
    <source>
        <strain evidence="2">87-6 pot B 2015</strain>
    </source>
</reference>
<evidence type="ECO:0000259" key="1">
    <source>
        <dbReference type="PROSITE" id="PS50166"/>
    </source>
</evidence>
<dbReference type="PROSITE" id="PS50166">
    <property type="entry name" value="IMPORTIN_B_NT"/>
    <property type="match status" value="1"/>
</dbReference>
<dbReference type="Proteomes" id="UP000789375">
    <property type="component" value="Unassembled WGS sequence"/>
</dbReference>
<accession>A0A9N9HD44</accession>
<dbReference type="InterPro" id="IPR001494">
    <property type="entry name" value="Importin-beta_N"/>
</dbReference>
<dbReference type="GO" id="GO:0031267">
    <property type="term" value="F:small GTPase binding"/>
    <property type="evidence" value="ECO:0007669"/>
    <property type="project" value="InterPro"/>
</dbReference>
<evidence type="ECO:0000313" key="3">
    <source>
        <dbReference type="Proteomes" id="UP000789375"/>
    </source>
</evidence>
<organism evidence="2 3">
    <name type="scientific">Funneliformis mosseae</name>
    <name type="common">Endomycorrhizal fungus</name>
    <name type="synonym">Glomus mosseae</name>
    <dbReference type="NCBI Taxonomy" id="27381"/>
    <lineage>
        <taxon>Eukaryota</taxon>
        <taxon>Fungi</taxon>
        <taxon>Fungi incertae sedis</taxon>
        <taxon>Mucoromycota</taxon>
        <taxon>Glomeromycotina</taxon>
        <taxon>Glomeromycetes</taxon>
        <taxon>Glomerales</taxon>
        <taxon>Glomeraceae</taxon>
        <taxon>Funneliformis</taxon>
    </lineage>
</organism>
<sequence length="326" mass="37724">MPKIRKPTNNNLDSKFNKRETNIGDESYNYVHKPTFPSSLSLNDIISVIKAPNNNKKAKTFPNAFITYKKALIKENRNRNMKLPPMGQLSKIASYYWNKEPENVKEFYKKLSEDAKSFYKQNTIQIVFDKHVEEVSRMTSVISGTDLNYVNHTQDIKDSVENIIYTQNSTSVYLPIEDNSASVMNLFLDNNYINSSQATFPNSNFFEDPYLMNQVPNDQEYIRMLEYESVHFSPLQFDSDYVNITQGFEVPVEDIIFTPNSYLPIEDYSTCNNREYGMEHIFTDLLLVENNQKSISTYGADSNYINYGTGEVLPVENVNMCLPTLF</sequence>
<keyword evidence="3" id="KW-1185">Reference proteome</keyword>
<dbReference type="GO" id="GO:0006886">
    <property type="term" value="P:intracellular protein transport"/>
    <property type="evidence" value="ECO:0007669"/>
    <property type="project" value="InterPro"/>
</dbReference>
<dbReference type="InterPro" id="IPR036910">
    <property type="entry name" value="HMG_box_dom_sf"/>
</dbReference>
<dbReference type="SUPFAM" id="SSF47095">
    <property type="entry name" value="HMG-box"/>
    <property type="match status" value="1"/>
</dbReference>
<dbReference type="AlphaFoldDB" id="A0A9N9HD44"/>
<proteinExistence type="predicted"/>
<name>A0A9N9HD44_FUNMO</name>
<protein>
    <submittedName>
        <fullName evidence="2">3017_t:CDS:1</fullName>
    </submittedName>
</protein>